<name>A0A1H9YDJ9_9FIRM</name>
<feature type="domain" description="ABC transporter" evidence="5">
    <location>
        <begin position="4"/>
        <end position="241"/>
    </location>
</feature>
<keyword evidence="1" id="KW-0813">Transport</keyword>
<dbReference type="Proteomes" id="UP000243819">
    <property type="component" value="Unassembled WGS sequence"/>
</dbReference>
<sequence>MGEIIIKDLTVEVNSLKILDDLNFTFEKGKFYSIIGPNGSGKTTLIKSLGGLIKPKRGEILVYNENIHLMDGKKRAGIIAMLPQNIHIDTSFTVKEIVEMGRYYQKPYIFQNLTKEDQNIIKWAMEQVKVEELANRQYNPLSGGEKQRVLLARALSQRAEIFLLDEPTANLDINYQLEILKLLDELNKKFGITIIAVLHDLQLAAKFSDEILLMNNGRIYKHGVPSDVITKDTIKEVFKITSNIYWDSFTNDFTIKAVDLLSIDDKIKIHVIAGGGSGVHILELFEGNYNNLSLGVVNREDLDWKKGKELNIKVVEIPPYSSIDLISHQENLRLIDEANLVILCNTPFGHGNIRNLEAVQYALNKGKKIIVIGDENFQQRDFTKDKGAIKIFNNIIKGQKVYFARNVNELRNYLKGEE</sequence>
<protein>
    <submittedName>
        <fullName evidence="6">Iron complex transport system ATP-binding protein</fullName>
    </submittedName>
</protein>
<proteinExistence type="predicted"/>
<keyword evidence="7" id="KW-1185">Reference proteome</keyword>
<organism evidence="6 7">
    <name type="scientific">Anaerobranca gottschalkii DSM 13577</name>
    <dbReference type="NCBI Taxonomy" id="1120990"/>
    <lineage>
        <taxon>Bacteria</taxon>
        <taxon>Bacillati</taxon>
        <taxon>Bacillota</taxon>
        <taxon>Clostridia</taxon>
        <taxon>Eubacteriales</taxon>
        <taxon>Proteinivoracaceae</taxon>
        <taxon>Anaerobranca</taxon>
    </lineage>
</organism>
<dbReference type="InterPro" id="IPR003593">
    <property type="entry name" value="AAA+_ATPase"/>
</dbReference>
<dbReference type="PROSITE" id="PS50893">
    <property type="entry name" value="ABC_TRANSPORTER_2"/>
    <property type="match status" value="1"/>
</dbReference>
<evidence type="ECO:0000256" key="1">
    <source>
        <dbReference type="ARBA" id="ARBA00022448"/>
    </source>
</evidence>
<reference evidence="7" key="1">
    <citation type="submission" date="2016-10" db="EMBL/GenBank/DDBJ databases">
        <authorList>
            <person name="Varghese N."/>
            <person name="Submissions S."/>
        </authorList>
    </citation>
    <scope>NUCLEOTIDE SEQUENCE [LARGE SCALE GENOMIC DNA]</scope>
    <source>
        <strain evidence="7">DSM 13577</strain>
    </source>
</reference>
<dbReference type="SMART" id="SM00382">
    <property type="entry name" value="AAA"/>
    <property type="match status" value="1"/>
</dbReference>
<dbReference type="PANTHER" id="PTHR42794:SF1">
    <property type="entry name" value="HEMIN IMPORT ATP-BINDING PROTEIN HMUV"/>
    <property type="match status" value="1"/>
</dbReference>
<dbReference type="GO" id="GO:0016887">
    <property type="term" value="F:ATP hydrolysis activity"/>
    <property type="evidence" value="ECO:0007669"/>
    <property type="project" value="InterPro"/>
</dbReference>
<dbReference type="AlphaFoldDB" id="A0A1H9YDJ9"/>
<dbReference type="PROSITE" id="PS00211">
    <property type="entry name" value="ABC_TRANSPORTER_1"/>
    <property type="match status" value="1"/>
</dbReference>
<dbReference type="CDD" id="cd03214">
    <property type="entry name" value="ABC_Iron-Siderophores_B12_Hemin"/>
    <property type="match status" value="1"/>
</dbReference>
<evidence type="ECO:0000259" key="5">
    <source>
        <dbReference type="PROSITE" id="PS50893"/>
    </source>
</evidence>
<dbReference type="InterPro" id="IPR027417">
    <property type="entry name" value="P-loop_NTPase"/>
</dbReference>
<evidence type="ECO:0000256" key="3">
    <source>
        <dbReference type="ARBA" id="ARBA00022840"/>
    </source>
</evidence>
<dbReference type="EMBL" id="FOIF01000002">
    <property type="protein sequence ID" value="SES67029.1"/>
    <property type="molecule type" value="Genomic_DNA"/>
</dbReference>
<dbReference type="PANTHER" id="PTHR42794">
    <property type="entry name" value="HEMIN IMPORT ATP-BINDING PROTEIN HMUV"/>
    <property type="match status" value="1"/>
</dbReference>
<gene>
    <name evidence="6" type="ORF">SAMN03080614_1002137</name>
</gene>
<dbReference type="Gene3D" id="3.40.50.300">
    <property type="entry name" value="P-loop containing nucleotide triphosphate hydrolases"/>
    <property type="match status" value="1"/>
</dbReference>
<dbReference type="InterPro" id="IPR017871">
    <property type="entry name" value="ABC_transporter-like_CS"/>
</dbReference>
<dbReference type="InterPro" id="IPR003439">
    <property type="entry name" value="ABC_transporter-like_ATP-bd"/>
</dbReference>
<evidence type="ECO:0000313" key="6">
    <source>
        <dbReference type="EMBL" id="SES67029.1"/>
    </source>
</evidence>
<dbReference type="STRING" id="1120990.SAMN03080614_1002137"/>
<dbReference type="Pfam" id="PF00005">
    <property type="entry name" value="ABC_tran"/>
    <property type="match status" value="1"/>
</dbReference>
<evidence type="ECO:0000256" key="4">
    <source>
        <dbReference type="ARBA" id="ARBA00022967"/>
    </source>
</evidence>
<evidence type="ECO:0000256" key="2">
    <source>
        <dbReference type="ARBA" id="ARBA00022741"/>
    </source>
</evidence>
<keyword evidence="4" id="KW-1278">Translocase</keyword>
<accession>A0A1H9YDJ9</accession>
<dbReference type="SUPFAM" id="SSF52540">
    <property type="entry name" value="P-loop containing nucleoside triphosphate hydrolases"/>
    <property type="match status" value="1"/>
</dbReference>
<evidence type="ECO:0000313" key="7">
    <source>
        <dbReference type="Proteomes" id="UP000243819"/>
    </source>
</evidence>
<dbReference type="FunFam" id="3.40.50.300:FF:000134">
    <property type="entry name" value="Iron-enterobactin ABC transporter ATP-binding protein"/>
    <property type="match status" value="1"/>
</dbReference>
<dbReference type="GO" id="GO:0005524">
    <property type="term" value="F:ATP binding"/>
    <property type="evidence" value="ECO:0007669"/>
    <property type="project" value="UniProtKB-KW"/>
</dbReference>
<keyword evidence="3 6" id="KW-0067">ATP-binding</keyword>
<dbReference type="RefSeq" id="WP_091348295.1">
    <property type="nucleotide sequence ID" value="NZ_FOIF01000002.1"/>
</dbReference>
<dbReference type="OrthoDB" id="9799337at2"/>
<keyword evidence="2" id="KW-0547">Nucleotide-binding</keyword>